<protein>
    <recommendedName>
        <fullName evidence="3">TetR/AcrR family transcriptional regulator</fullName>
    </recommendedName>
</protein>
<name>A0ABS5ZHN4_9GAMM</name>
<evidence type="ECO:0000313" key="2">
    <source>
        <dbReference type="Proteomes" id="UP000690515"/>
    </source>
</evidence>
<dbReference type="RefSeq" id="WP_215821768.1">
    <property type="nucleotide sequence ID" value="NZ_JAGSOY010000082.1"/>
</dbReference>
<comment type="caution">
    <text evidence="1">The sequence shown here is derived from an EMBL/GenBank/DDBJ whole genome shotgun (WGS) entry which is preliminary data.</text>
</comment>
<evidence type="ECO:0008006" key="3">
    <source>
        <dbReference type="Google" id="ProtNLM"/>
    </source>
</evidence>
<accession>A0ABS5ZHN4</accession>
<sequence length="216" mass="25020">MIIQTLSRIIDKTLKDGATLKAYNRYLVSEAADLSQILHLPKNEIPSYVQGFVLSYIRAVPKLLNYVEKLFKKYHILDDWLPALKVMVNFFIAPMDLVKRQSDIHQLMLEAYLAMRILEEINEFFLDEAHTPLLPDKIAYVNVVMHTIIGESIARILDEVVFEVVHSMLPDRQRLSHELQQFLGDLAEQKQKILPNWPAMDNELDLSVFIHTAHIS</sequence>
<evidence type="ECO:0000313" key="1">
    <source>
        <dbReference type="EMBL" id="MBU2713485.1"/>
    </source>
</evidence>
<dbReference type="Proteomes" id="UP000690515">
    <property type="component" value="Unassembled WGS sequence"/>
</dbReference>
<dbReference type="EMBL" id="JAGSOY010000082">
    <property type="protein sequence ID" value="MBU2713485.1"/>
    <property type="molecule type" value="Genomic_DNA"/>
</dbReference>
<reference evidence="1 2" key="1">
    <citation type="submission" date="2021-04" db="EMBL/GenBank/DDBJ databases">
        <authorList>
            <person name="Pira H."/>
            <person name="Risdian C."/>
            <person name="Wink J."/>
        </authorList>
    </citation>
    <scope>NUCLEOTIDE SEQUENCE [LARGE SCALE GENOMIC DNA]</scope>
    <source>
        <strain evidence="1 2">WH53</strain>
    </source>
</reference>
<proteinExistence type="predicted"/>
<gene>
    <name evidence="1" type="ORF">KCG35_20710</name>
</gene>
<organism evidence="1 2">
    <name type="scientific">Zooshikella harenae</name>
    <dbReference type="NCBI Taxonomy" id="2827238"/>
    <lineage>
        <taxon>Bacteria</taxon>
        <taxon>Pseudomonadati</taxon>
        <taxon>Pseudomonadota</taxon>
        <taxon>Gammaproteobacteria</taxon>
        <taxon>Oceanospirillales</taxon>
        <taxon>Zooshikellaceae</taxon>
        <taxon>Zooshikella</taxon>
    </lineage>
</organism>
<keyword evidence="2" id="KW-1185">Reference proteome</keyword>